<proteinExistence type="inferred from homology"/>
<dbReference type="Pfam" id="PF00892">
    <property type="entry name" value="EamA"/>
    <property type="match status" value="2"/>
</dbReference>
<dbReference type="EMBL" id="CP060635">
    <property type="protein sequence ID" value="QNM10340.1"/>
    <property type="molecule type" value="Genomic_DNA"/>
</dbReference>
<evidence type="ECO:0000259" key="8">
    <source>
        <dbReference type="Pfam" id="PF00892"/>
    </source>
</evidence>
<protein>
    <submittedName>
        <fullName evidence="9">EamA family transporter</fullName>
    </submittedName>
</protein>
<dbReference type="RefSeq" id="WP_118643097.1">
    <property type="nucleotide sequence ID" value="NZ_CP060635.1"/>
</dbReference>
<feature type="transmembrane region" description="Helical" evidence="7">
    <location>
        <begin position="145"/>
        <end position="165"/>
    </location>
</feature>
<feature type="domain" description="EamA" evidence="8">
    <location>
        <begin position="146"/>
        <end position="276"/>
    </location>
</feature>
<keyword evidence="5 7" id="KW-1133">Transmembrane helix</keyword>
<comment type="similarity">
    <text evidence="2">Belongs to the EamA transporter family.</text>
</comment>
<evidence type="ECO:0000256" key="7">
    <source>
        <dbReference type="SAM" id="Phobius"/>
    </source>
</evidence>
<keyword evidence="3" id="KW-1003">Cell membrane</keyword>
<name>A0A7G9GHQ8_9FIRM</name>
<evidence type="ECO:0000256" key="6">
    <source>
        <dbReference type="ARBA" id="ARBA00023136"/>
    </source>
</evidence>
<dbReference type="Proteomes" id="UP000515860">
    <property type="component" value="Chromosome"/>
</dbReference>
<evidence type="ECO:0000256" key="4">
    <source>
        <dbReference type="ARBA" id="ARBA00022692"/>
    </source>
</evidence>
<reference evidence="9 10" key="1">
    <citation type="submission" date="2020-08" db="EMBL/GenBank/DDBJ databases">
        <authorList>
            <person name="Liu C."/>
            <person name="Sun Q."/>
        </authorList>
    </citation>
    <scope>NUCLEOTIDE SEQUENCE [LARGE SCALE GENOMIC DNA]</scope>
    <source>
        <strain evidence="9 10">NSJ-29</strain>
    </source>
</reference>
<feature type="transmembrane region" description="Helical" evidence="7">
    <location>
        <begin position="207"/>
        <end position="225"/>
    </location>
</feature>
<gene>
    <name evidence="9" type="ORF">H9Q79_08785</name>
</gene>
<feature type="transmembrane region" description="Helical" evidence="7">
    <location>
        <begin position="237"/>
        <end position="256"/>
    </location>
</feature>
<dbReference type="InterPro" id="IPR050638">
    <property type="entry name" value="AA-Vitamin_Transporters"/>
</dbReference>
<sequence>MKNYLTLYIIGILMGSTQGVAASFIDLNSYEIVLLRSVIGGLFVAVLFFGTGHRLSVYRNKRDVLFITASGICLAVNWLLLYEAFTLIGVSMATIINFCAPIIVVILSPLIFHERLTFRKVSALALTVAGVMLISGQALNQGLSAKGILLALGAMVTNAAMVIFNKMSREIKGIDNAALQLEIVPIVILLFFAFRGGFHFQIQTGDWLPILWVALIGTAASNLLFFSNIGRLPAQTVAICGYIEPVSAAILSAVILKESMTPVQIFGAVMIIGGALWGECRVKKGIKKERITF</sequence>
<dbReference type="AlphaFoldDB" id="A0A7G9GHQ8"/>
<accession>A0A7G9GHQ8</accession>
<dbReference type="InterPro" id="IPR000620">
    <property type="entry name" value="EamA_dom"/>
</dbReference>
<evidence type="ECO:0000256" key="2">
    <source>
        <dbReference type="ARBA" id="ARBA00007362"/>
    </source>
</evidence>
<evidence type="ECO:0000256" key="5">
    <source>
        <dbReference type="ARBA" id="ARBA00022989"/>
    </source>
</evidence>
<dbReference type="GO" id="GO:0005886">
    <property type="term" value="C:plasma membrane"/>
    <property type="evidence" value="ECO:0007669"/>
    <property type="project" value="UniProtKB-SubCell"/>
</dbReference>
<comment type="subcellular location">
    <subcellularLocation>
        <location evidence="1">Cell membrane</location>
        <topology evidence="1">Multi-pass membrane protein</topology>
    </subcellularLocation>
</comment>
<dbReference type="SUPFAM" id="SSF103481">
    <property type="entry name" value="Multidrug resistance efflux transporter EmrE"/>
    <property type="match status" value="2"/>
</dbReference>
<dbReference type="InterPro" id="IPR037185">
    <property type="entry name" value="EmrE-like"/>
</dbReference>
<keyword evidence="6 7" id="KW-0472">Membrane</keyword>
<dbReference type="PANTHER" id="PTHR32322:SF18">
    <property type="entry name" value="S-ADENOSYLMETHIONINE_S-ADENOSYLHOMOCYSTEINE TRANSPORTER"/>
    <property type="match status" value="1"/>
</dbReference>
<dbReference type="PANTHER" id="PTHR32322">
    <property type="entry name" value="INNER MEMBRANE TRANSPORTER"/>
    <property type="match status" value="1"/>
</dbReference>
<feature type="transmembrane region" description="Helical" evidence="7">
    <location>
        <begin position="262"/>
        <end position="280"/>
    </location>
</feature>
<evidence type="ECO:0000256" key="3">
    <source>
        <dbReference type="ARBA" id="ARBA00022475"/>
    </source>
</evidence>
<dbReference type="Gene3D" id="1.10.3730.20">
    <property type="match status" value="2"/>
</dbReference>
<feature type="transmembrane region" description="Helical" evidence="7">
    <location>
        <begin position="177"/>
        <end position="195"/>
    </location>
</feature>
<feature type="transmembrane region" description="Helical" evidence="7">
    <location>
        <begin position="121"/>
        <end position="139"/>
    </location>
</feature>
<feature type="domain" description="EamA" evidence="8">
    <location>
        <begin position="7"/>
        <end position="135"/>
    </location>
</feature>
<keyword evidence="10" id="KW-1185">Reference proteome</keyword>
<keyword evidence="4 7" id="KW-0812">Transmembrane</keyword>
<dbReference type="KEGG" id="whj:H9Q79_08785"/>
<organism evidence="9 10">
    <name type="scientific">Wansuia hejianensis</name>
    <dbReference type="NCBI Taxonomy" id="2763667"/>
    <lineage>
        <taxon>Bacteria</taxon>
        <taxon>Bacillati</taxon>
        <taxon>Bacillota</taxon>
        <taxon>Clostridia</taxon>
        <taxon>Lachnospirales</taxon>
        <taxon>Lachnospiraceae</taxon>
        <taxon>Wansuia</taxon>
    </lineage>
</organism>
<feature type="transmembrane region" description="Helical" evidence="7">
    <location>
        <begin position="87"/>
        <end position="112"/>
    </location>
</feature>
<evidence type="ECO:0000313" key="10">
    <source>
        <dbReference type="Proteomes" id="UP000515860"/>
    </source>
</evidence>
<evidence type="ECO:0000313" key="9">
    <source>
        <dbReference type="EMBL" id="QNM10340.1"/>
    </source>
</evidence>
<feature type="transmembrane region" description="Helical" evidence="7">
    <location>
        <begin position="32"/>
        <end position="52"/>
    </location>
</feature>
<evidence type="ECO:0000256" key="1">
    <source>
        <dbReference type="ARBA" id="ARBA00004651"/>
    </source>
</evidence>
<feature type="transmembrane region" description="Helical" evidence="7">
    <location>
        <begin position="64"/>
        <end position="81"/>
    </location>
</feature>